<gene>
    <name evidence="10" type="ORF">SAMN05421850_109148</name>
</gene>
<proteinExistence type="inferred from homology"/>
<organism evidence="10 11">
    <name type="scientific">Lutimaribacter saemankumensis</name>
    <dbReference type="NCBI Taxonomy" id="490829"/>
    <lineage>
        <taxon>Bacteria</taxon>
        <taxon>Pseudomonadati</taxon>
        <taxon>Pseudomonadota</taxon>
        <taxon>Alphaproteobacteria</taxon>
        <taxon>Rhodobacterales</taxon>
        <taxon>Roseobacteraceae</taxon>
        <taxon>Lutimaribacter</taxon>
    </lineage>
</organism>
<dbReference type="GO" id="GO:0022857">
    <property type="term" value="F:transmembrane transporter activity"/>
    <property type="evidence" value="ECO:0007669"/>
    <property type="project" value="InterPro"/>
</dbReference>
<evidence type="ECO:0000256" key="8">
    <source>
        <dbReference type="ARBA" id="ARBA00037998"/>
    </source>
</evidence>
<protein>
    <submittedName>
        <fullName evidence="10">Branched-chain amino acid transport system permease protein</fullName>
    </submittedName>
</protein>
<feature type="transmembrane region" description="Helical" evidence="9">
    <location>
        <begin position="101"/>
        <end position="125"/>
    </location>
</feature>
<evidence type="ECO:0000256" key="1">
    <source>
        <dbReference type="ARBA" id="ARBA00004651"/>
    </source>
</evidence>
<evidence type="ECO:0000256" key="3">
    <source>
        <dbReference type="ARBA" id="ARBA00022475"/>
    </source>
</evidence>
<evidence type="ECO:0000256" key="5">
    <source>
        <dbReference type="ARBA" id="ARBA00022970"/>
    </source>
</evidence>
<feature type="transmembrane region" description="Helical" evidence="9">
    <location>
        <begin position="227"/>
        <end position="255"/>
    </location>
</feature>
<feature type="transmembrane region" description="Helical" evidence="9">
    <location>
        <begin position="198"/>
        <end position="221"/>
    </location>
</feature>
<dbReference type="GO" id="GO:0005886">
    <property type="term" value="C:plasma membrane"/>
    <property type="evidence" value="ECO:0007669"/>
    <property type="project" value="UniProtKB-SubCell"/>
</dbReference>
<feature type="transmembrane region" description="Helical" evidence="9">
    <location>
        <begin position="67"/>
        <end position="89"/>
    </location>
</feature>
<dbReference type="Pfam" id="PF02653">
    <property type="entry name" value="BPD_transp_2"/>
    <property type="match status" value="1"/>
</dbReference>
<evidence type="ECO:0000256" key="7">
    <source>
        <dbReference type="ARBA" id="ARBA00023136"/>
    </source>
</evidence>
<keyword evidence="2" id="KW-0813">Transport</keyword>
<evidence type="ECO:0000313" key="10">
    <source>
        <dbReference type="EMBL" id="SDJ17101.1"/>
    </source>
</evidence>
<dbReference type="RefSeq" id="WP_090029733.1">
    <property type="nucleotide sequence ID" value="NZ_FNEB01000009.1"/>
</dbReference>
<feature type="transmembrane region" description="Helical" evidence="9">
    <location>
        <begin position="12"/>
        <end position="35"/>
    </location>
</feature>
<feature type="transmembrane region" description="Helical" evidence="9">
    <location>
        <begin position="42"/>
        <end position="61"/>
    </location>
</feature>
<dbReference type="PANTHER" id="PTHR11795:SF442">
    <property type="entry name" value="ABC TRANSPORTER ATP-BINDING PROTEIN"/>
    <property type="match status" value="1"/>
</dbReference>
<keyword evidence="3" id="KW-1003">Cell membrane</keyword>
<feature type="transmembrane region" description="Helical" evidence="9">
    <location>
        <begin position="145"/>
        <end position="169"/>
    </location>
</feature>
<keyword evidence="6 9" id="KW-1133">Transmembrane helix</keyword>
<evidence type="ECO:0000256" key="9">
    <source>
        <dbReference type="SAM" id="Phobius"/>
    </source>
</evidence>
<feature type="transmembrane region" description="Helical" evidence="9">
    <location>
        <begin position="267"/>
        <end position="286"/>
    </location>
</feature>
<keyword evidence="4 9" id="KW-0812">Transmembrane</keyword>
<dbReference type="Proteomes" id="UP000199340">
    <property type="component" value="Unassembled WGS sequence"/>
</dbReference>
<sequence length="300" mass="31899">MDLAATILVDGLIYAGWLFIVSVGLTLVFGVLNILNIAHGSLYAIGAYAAASMVGAYFAWGGDAFPYGSYVAMIVAALLVALVLGPLLERGLLRFFYGRDEVLNVLVTYAVFLILEDVMKLIWGVNPYFVYEPYTLLGDVEMGPLFYVGYDFAVIAAAIIVGLAVWLSLNRTRMGKVVLAVIHDSEMSQTMGVNVQRIYLGAFMAGAFLAALGGALTAPMISVTPGLGVNVIIVAFAVVIIGGLGSIPGAAIGALMVGISRAASVHMLPEAELFIIYFVMAIVLLFRPEGLFAKTQARKI</sequence>
<keyword evidence="7 9" id="KW-0472">Membrane</keyword>
<dbReference type="InterPro" id="IPR001851">
    <property type="entry name" value="ABC_transp_permease"/>
</dbReference>
<reference evidence="10 11" key="1">
    <citation type="submission" date="2016-10" db="EMBL/GenBank/DDBJ databases">
        <authorList>
            <person name="de Groot N.N."/>
        </authorList>
    </citation>
    <scope>NUCLEOTIDE SEQUENCE [LARGE SCALE GENOMIC DNA]</scope>
    <source>
        <strain evidence="10 11">DSM 28010</strain>
    </source>
</reference>
<dbReference type="PANTHER" id="PTHR11795">
    <property type="entry name" value="BRANCHED-CHAIN AMINO ACID TRANSPORT SYSTEM PERMEASE PROTEIN LIVH"/>
    <property type="match status" value="1"/>
</dbReference>
<accession>A0A1G8RJI4</accession>
<dbReference type="OrthoDB" id="9810089at2"/>
<dbReference type="EMBL" id="FNEB01000009">
    <property type="protein sequence ID" value="SDJ17101.1"/>
    <property type="molecule type" value="Genomic_DNA"/>
</dbReference>
<name>A0A1G8RJI4_9RHOB</name>
<comment type="subcellular location">
    <subcellularLocation>
        <location evidence="1">Cell membrane</location>
        <topology evidence="1">Multi-pass membrane protein</topology>
    </subcellularLocation>
</comment>
<evidence type="ECO:0000313" key="11">
    <source>
        <dbReference type="Proteomes" id="UP000199340"/>
    </source>
</evidence>
<evidence type="ECO:0000256" key="4">
    <source>
        <dbReference type="ARBA" id="ARBA00022692"/>
    </source>
</evidence>
<dbReference type="CDD" id="cd06582">
    <property type="entry name" value="TM_PBP1_LivH_like"/>
    <property type="match status" value="1"/>
</dbReference>
<dbReference type="AlphaFoldDB" id="A0A1G8RJI4"/>
<comment type="similarity">
    <text evidence="8">Belongs to the binding-protein-dependent transport system permease family. LivHM subfamily.</text>
</comment>
<keyword evidence="11" id="KW-1185">Reference proteome</keyword>
<dbReference type="GO" id="GO:0006865">
    <property type="term" value="P:amino acid transport"/>
    <property type="evidence" value="ECO:0007669"/>
    <property type="project" value="UniProtKB-KW"/>
</dbReference>
<dbReference type="InterPro" id="IPR052157">
    <property type="entry name" value="BCAA_transport_permease"/>
</dbReference>
<keyword evidence="5" id="KW-0029">Amino-acid transport</keyword>
<evidence type="ECO:0000256" key="6">
    <source>
        <dbReference type="ARBA" id="ARBA00022989"/>
    </source>
</evidence>
<dbReference type="STRING" id="490829.SAMN05421850_109148"/>
<evidence type="ECO:0000256" key="2">
    <source>
        <dbReference type="ARBA" id="ARBA00022448"/>
    </source>
</evidence>